<keyword evidence="4" id="KW-1185">Reference proteome</keyword>
<dbReference type="Pfam" id="PF09819">
    <property type="entry name" value="ABC_cobalt"/>
    <property type="match status" value="1"/>
</dbReference>
<feature type="transmembrane region" description="Helical" evidence="2">
    <location>
        <begin position="114"/>
        <end position="134"/>
    </location>
</feature>
<sequence>MTSTTSHSPGTGSNGSPRGATRTGAALRWRVVDLVVLAVLAAAGGVIFWAWSNLIYPVITGASVAYPPAAGLMLGGWLVAGTLGGLIIRKPGAALLCELLAAIFEGVMGTHFGLTVVISGIVQGLGAELVFAAVRYRRAGLGVAAAAGALSGLFGSISECLLYYYEWPVAHQGVYVALATLSGAVIAGVAMWLLVRALRGTGVLSALASGR</sequence>
<name>A0A3N3ZTI8_9MICC</name>
<proteinExistence type="predicted"/>
<feature type="transmembrane region" description="Helical" evidence="2">
    <location>
        <begin position="141"/>
        <end position="164"/>
    </location>
</feature>
<protein>
    <submittedName>
        <fullName evidence="3">Uncharacterized protein</fullName>
    </submittedName>
</protein>
<evidence type="ECO:0000313" key="4">
    <source>
        <dbReference type="Proteomes" id="UP000270616"/>
    </source>
</evidence>
<keyword evidence="2" id="KW-0812">Transmembrane</keyword>
<dbReference type="InterPro" id="IPR017195">
    <property type="entry name" value="ABC_thiamin-permease_prd"/>
</dbReference>
<accession>A0A3N3ZTI8</accession>
<keyword evidence="2" id="KW-0472">Membrane</keyword>
<evidence type="ECO:0000256" key="1">
    <source>
        <dbReference type="SAM" id="MobiDB-lite"/>
    </source>
</evidence>
<organism evidence="3 4">
    <name type="scientific">Kocuria soli</name>
    <dbReference type="NCBI Taxonomy" id="2485125"/>
    <lineage>
        <taxon>Bacteria</taxon>
        <taxon>Bacillati</taxon>
        <taxon>Actinomycetota</taxon>
        <taxon>Actinomycetes</taxon>
        <taxon>Micrococcales</taxon>
        <taxon>Micrococcaceae</taxon>
        <taxon>Kocuria</taxon>
    </lineage>
</organism>
<evidence type="ECO:0000313" key="3">
    <source>
        <dbReference type="EMBL" id="ROZ65628.1"/>
    </source>
</evidence>
<dbReference type="PIRSF" id="PIRSF037394">
    <property type="entry name" value="ABC_thiamine-permease_YkoE_prd"/>
    <property type="match status" value="1"/>
</dbReference>
<dbReference type="Proteomes" id="UP000270616">
    <property type="component" value="Unassembled WGS sequence"/>
</dbReference>
<dbReference type="AlphaFoldDB" id="A0A3N3ZTI8"/>
<dbReference type="RefSeq" id="WP_123823517.1">
    <property type="nucleotide sequence ID" value="NZ_RKMF01000001.1"/>
</dbReference>
<dbReference type="EMBL" id="RKMF01000001">
    <property type="protein sequence ID" value="ROZ65628.1"/>
    <property type="molecule type" value="Genomic_DNA"/>
</dbReference>
<feature type="transmembrane region" description="Helical" evidence="2">
    <location>
        <begin position="58"/>
        <end position="80"/>
    </location>
</feature>
<reference evidence="3 4" key="1">
    <citation type="submission" date="2018-10" db="EMBL/GenBank/DDBJ databases">
        <title>Kocuria sp. M5W7-7, whole genome shotgun sequence.</title>
        <authorList>
            <person name="Tuo L."/>
        </authorList>
    </citation>
    <scope>NUCLEOTIDE SEQUENCE [LARGE SCALE GENOMIC DNA]</scope>
    <source>
        <strain evidence="3 4">M5W7-7</strain>
    </source>
</reference>
<feature type="compositionally biased region" description="Low complexity" evidence="1">
    <location>
        <begin position="1"/>
        <end position="16"/>
    </location>
</feature>
<feature type="region of interest" description="Disordered" evidence="1">
    <location>
        <begin position="1"/>
        <end position="21"/>
    </location>
</feature>
<feature type="transmembrane region" description="Helical" evidence="2">
    <location>
        <begin position="176"/>
        <end position="195"/>
    </location>
</feature>
<evidence type="ECO:0000256" key="2">
    <source>
        <dbReference type="SAM" id="Phobius"/>
    </source>
</evidence>
<dbReference type="OrthoDB" id="8017424at2"/>
<comment type="caution">
    <text evidence="3">The sequence shown here is derived from an EMBL/GenBank/DDBJ whole genome shotgun (WGS) entry which is preliminary data.</text>
</comment>
<gene>
    <name evidence="3" type="ORF">EDL96_00565</name>
</gene>
<feature type="transmembrane region" description="Helical" evidence="2">
    <location>
        <begin position="31"/>
        <end position="52"/>
    </location>
</feature>
<keyword evidence="2" id="KW-1133">Transmembrane helix</keyword>